<name>A0A6V8LNE4_9BACT</name>
<proteinExistence type="predicted"/>
<dbReference type="EMBL" id="BLTE01000008">
    <property type="protein sequence ID" value="GFK94132.1"/>
    <property type="molecule type" value="Genomic_DNA"/>
</dbReference>
<reference evidence="2 3" key="2">
    <citation type="submission" date="2020-05" db="EMBL/GenBank/DDBJ databases">
        <title>Draft genome sequence of Desulfovibrio sp. strainFSS-1.</title>
        <authorList>
            <person name="Shimoshige H."/>
            <person name="Kobayashi H."/>
            <person name="Maekawa T."/>
        </authorList>
    </citation>
    <scope>NUCLEOTIDE SEQUENCE [LARGE SCALE GENOMIC DNA]</scope>
    <source>
        <strain evidence="2 3">SIID29052-01</strain>
    </source>
</reference>
<reference evidence="2 3" key="1">
    <citation type="submission" date="2020-04" db="EMBL/GenBank/DDBJ databases">
        <authorList>
            <consortium name="Desulfovibrio sp. FSS-1 genome sequencing consortium"/>
            <person name="Shimoshige H."/>
            <person name="Kobayashi H."/>
            <person name="Maekawa T."/>
        </authorList>
    </citation>
    <scope>NUCLEOTIDE SEQUENCE [LARGE SCALE GENOMIC DNA]</scope>
    <source>
        <strain evidence="2 3">SIID29052-01</strain>
    </source>
</reference>
<dbReference type="CDD" id="cd22784">
    <property type="entry name" value="DPBB_MltA_YuiC-like"/>
    <property type="match status" value="1"/>
</dbReference>
<keyword evidence="1" id="KW-0175">Coiled coil</keyword>
<evidence type="ECO:0008006" key="4">
    <source>
        <dbReference type="Google" id="ProtNLM"/>
    </source>
</evidence>
<feature type="coiled-coil region" evidence="1">
    <location>
        <begin position="17"/>
        <end position="51"/>
    </location>
</feature>
<comment type="caution">
    <text evidence="2">The sequence shown here is derived from an EMBL/GenBank/DDBJ whole genome shotgun (WGS) entry which is preliminary data.</text>
</comment>
<gene>
    <name evidence="2" type="ORF">NNJEOMEG_01971</name>
</gene>
<evidence type="ECO:0000256" key="1">
    <source>
        <dbReference type="SAM" id="Coils"/>
    </source>
</evidence>
<sequence length="170" mass="19279">MFKCISIILLACFAFGVHHYRQEALNLESALANVEIEKTELRLEIEKVRDESNLLRGVVLANLARIADPIPNKMLTVTAYTVTELKEFPDQELLTASLNKPREGHVAVSRDLFNNGWVFGKKVYIKNHGVFVITDLMGNSKTRSVDIFMNDYGRALQFGKRQIEVVLLDV</sequence>
<keyword evidence="3" id="KW-1185">Reference proteome</keyword>
<accession>A0A6V8LNE4</accession>
<organism evidence="2 3">
    <name type="scientific">Fundidesulfovibrio magnetotacticus</name>
    <dbReference type="NCBI Taxonomy" id="2730080"/>
    <lineage>
        <taxon>Bacteria</taxon>
        <taxon>Pseudomonadati</taxon>
        <taxon>Thermodesulfobacteriota</taxon>
        <taxon>Desulfovibrionia</taxon>
        <taxon>Desulfovibrionales</taxon>
        <taxon>Desulfovibrionaceae</taxon>
        <taxon>Fundidesulfovibrio</taxon>
    </lineage>
</organism>
<protein>
    <recommendedName>
        <fullName evidence="4">3D domain-containing protein</fullName>
    </recommendedName>
</protein>
<dbReference type="AlphaFoldDB" id="A0A6V8LNE4"/>
<evidence type="ECO:0000313" key="3">
    <source>
        <dbReference type="Proteomes" id="UP000494245"/>
    </source>
</evidence>
<evidence type="ECO:0000313" key="2">
    <source>
        <dbReference type="EMBL" id="GFK94132.1"/>
    </source>
</evidence>
<dbReference type="Proteomes" id="UP000494245">
    <property type="component" value="Unassembled WGS sequence"/>
</dbReference>